<proteinExistence type="inferred from homology"/>
<feature type="domain" description="DprA winged helix" evidence="4">
    <location>
        <begin position="279"/>
        <end position="337"/>
    </location>
</feature>
<dbReference type="KEGG" id="ccro:CMC5_031020"/>
<evidence type="ECO:0000313" key="5">
    <source>
        <dbReference type="EMBL" id="AKT38955.1"/>
    </source>
</evidence>
<organism evidence="5 6">
    <name type="scientific">Chondromyces crocatus</name>
    <dbReference type="NCBI Taxonomy" id="52"/>
    <lineage>
        <taxon>Bacteria</taxon>
        <taxon>Pseudomonadati</taxon>
        <taxon>Myxococcota</taxon>
        <taxon>Polyangia</taxon>
        <taxon>Polyangiales</taxon>
        <taxon>Polyangiaceae</taxon>
        <taxon>Chondromyces</taxon>
    </lineage>
</organism>
<accession>A0A0K1EDK2</accession>
<dbReference type="InterPro" id="IPR057666">
    <property type="entry name" value="DrpA_SLOG"/>
</dbReference>
<dbReference type="AlphaFoldDB" id="A0A0K1EDK2"/>
<dbReference type="Proteomes" id="UP000067626">
    <property type="component" value="Chromosome"/>
</dbReference>
<dbReference type="InterPro" id="IPR036388">
    <property type="entry name" value="WH-like_DNA-bd_sf"/>
</dbReference>
<sequence length="345" mass="35550">MESICLPPGAPSYPAVLHELITAKAPEPPTLYLRGALPAATGIAIVGTRAASTEALAFTRALATALAQEGFSIWSGGARGVDAAAHEGALDAGAPTVLVAGGGLSRPYPPEHAALFERVLATGGALLARVPDDARPLPHRFLQRNALLAAMTVATVVVEAAIESGARSTAAIARRLGRLVLAVPHAPWYPRGTGCLAELDLGASPVTSARDVLSALGRTSGAHFGAEARPLSRVRTRSIPRVRRSSTGIPTSASLAGTTPSLPGFEGSGRSERGLEARPSAPEMLPLDAEEQAVFDALDARPTHLDEVCERTGLAPPRVAAALLTLTLHAVVVEGPAGSYWRTGR</sequence>
<gene>
    <name evidence="5" type="primary">dprA</name>
    <name evidence="5" type="ORF">CMC5_031020</name>
</gene>
<comment type="similarity">
    <text evidence="1">Belongs to the DprA/Smf family.</text>
</comment>
<name>A0A0K1EDK2_CHOCO</name>
<dbReference type="Gene3D" id="1.10.10.10">
    <property type="entry name" value="Winged helix-like DNA-binding domain superfamily/Winged helix DNA-binding domain"/>
    <property type="match status" value="1"/>
</dbReference>
<dbReference type="PATRIC" id="fig|52.7.peg.3406"/>
<evidence type="ECO:0000259" key="3">
    <source>
        <dbReference type="Pfam" id="PF02481"/>
    </source>
</evidence>
<dbReference type="PANTHER" id="PTHR43022">
    <property type="entry name" value="PROTEIN SMF"/>
    <property type="match status" value="1"/>
</dbReference>
<dbReference type="Gene3D" id="3.40.50.450">
    <property type="match status" value="1"/>
</dbReference>
<feature type="region of interest" description="Disordered" evidence="2">
    <location>
        <begin position="244"/>
        <end position="276"/>
    </location>
</feature>
<dbReference type="STRING" id="52.CMC5_031020"/>
<dbReference type="Pfam" id="PF02481">
    <property type="entry name" value="DNA_processg_A"/>
    <property type="match status" value="1"/>
</dbReference>
<dbReference type="RefSeq" id="WP_050431121.1">
    <property type="nucleotide sequence ID" value="NZ_CP012159.1"/>
</dbReference>
<reference evidence="5 6" key="1">
    <citation type="submission" date="2015-07" db="EMBL/GenBank/DDBJ databases">
        <title>Genome analysis of myxobacterium Chondromyces crocatus Cm c5 reveals a high potential for natural compound synthesis and the genetic basis for the loss of fruiting body formation.</title>
        <authorList>
            <person name="Zaburannyi N."/>
            <person name="Bunk B."/>
            <person name="Maier J."/>
            <person name="Overmann J."/>
            <person name="Mueller R."/>
        </authorList>
    </citation>
    <scope>NUCLEOTIDE SEQUENCE [LARGE SCALE GENOMIC DNA]</scope>
    <source>
        <strain evidence="5 6">Cm c5</strain>
    </source>
</reference>
<evidence type="ECO:0000256" key="2">
    <source>
        <dbReference type="SAM" id="MobiDB-lite"/>
    </source>
</evidence>
<evidence type="ECO:0000313" key="6">
    <source>
        <dbReference type="Proteomes" id="UP000067626"/>
    </source>
</evidence>
<dbReference type="EMBL" id="CP012159">
    <property type="protein sequence ID" value="AKT38955.1"/>
    <property type="molecule type" value="Genomic_DNA"/>
</dbReference>
<keyword evidence="6" id="KW-1185">Reference proteome</keyword>
<dbReference type="SUPFAM" id="SSF102405">
    <property type="entry name" value="MCP/YpsA-like"/>
    <property type="match status" value="1"/>
</dbReference>
<feature type="domain" description="Smf/DprA SLOG" evidence="3">
    <location>
        <begin position="9"/>
        <end position="216"/>
    </location>
</feature>
<dbReference type="InterPro" id="IPR003488">
    <property type="entry name" value="DprA"/>
</dbReference>
<dbReference type="PANTHER" id="PTHR43022:SF1">
    <property type="entry name" value="PROTEIN SMF"/>
    <property type="match status" value="1"/>
</dbReference>
<dbReference type="InterPro" id="IPR041614">
    <property type="entry name" value="DprA_WH"/>
</dbReference>
<dbReference type="Pfam" id="PF17782">
    <property type="entry name" value="WHD_DprA"/>
    <property type="match status" value="1"/>
</dbReference>
<protein>
    <submittedName>
        <fullName evidence="5">DNA processing protein DprA</fullName>
    </submittedName>
</protein>
<dbReference type="GO" id="GO:0009294">
    <property type="term" value="P:DNA-mediated transformation"/>
    <property type="evidence" value="ECO:0007669"/>
    <property type="project" value="InterPro"/>
</dbReference>
<evidence type="ECO:0000256" key="1">
    <source>
        <dbReference type="ARBA" id="ARBA00006525"/>
    </source>
</evidence>
<dbReference type="OrthoDB" id="9785707at2"/>
<evidence type="ECO:0000259" key="4">
    <source>
        <dbReference type="Pfam" id="PF17782"/>
    </source>
</evidence>
<feature type="compositionally biased region" description="Polar residues" evidence="2">
    <location>
        <begin position="248"/>
        <end position="261"/>
    </location>
</feature>